<sequence>MRVLRLCIQGRVAATNAINTEPAKDKDRAASCWWQWLYCRRPPLPVRLNLHLSPQVDVNLICPAPAVLGVPTRPKANLEKIQLKVARRGSPETTPDPIIKHKGELGAGLWSQEASGEMDMEAPGDGGNPSKRRSTGTGARPCGSLFYGAVRYNNVRRIWGTMGGE</sequence>
<accession>H6C937</accession>
<dbReference type="EMBL" id="JH226136">
    <property type="protein sequence ID" value="EHY60614.1"/>
    <property type="molecule type" value="Genomic_DNA"/>
</dbReference>
<evidence type="ECO:0000313" key="3">
    <source>
        <dbReference type="Proteomes" id="UP000007304"/>
    </source>
</evidence>
<dbReference type="GeneID" id="20313206"/>
<gene>
    <name evidence="2" type="ORF">HMPREF1120_08567</name>
</gene>
<evidence type="ECO:0000256" key="1">
    <source>
        <dbReference type="SAM" id="MobiDB-lite"/>
    </source>
</evidence>
<dbReference type="RefSeq" id="XP_009161075.1">
    <property type="nucleotide sequence ID" value="XM_009162827.1"/>
</dbReference>
<feature type="region of interest" description="Disordered" evidence="1">
    <location>
        <begin position="117"/>
        <end position="139"/>
    </location>
</feature>
<protein>
    <submittedName>
        <fullName evidence="2">Uncharacterized protein</fullName>
    </submittedName>
</protein>
<keyword evidence="3" id="KW-1185">Reference proteome</keyword>
<dbReference type="Proteomes" id="UP000007304">
    <property type="component" value="Unassembled WGS sequence"/>
</dbReference>
<dbReference type="AlphaFoldDB" id="H6C937"/>
<dbReference type="InParanoid" id="H6C937"/>
<evidence type="ECO:0000313" key="2">
    <source>
        <dbReference type="EMBL" id="EHY60614.1"/>
    </source>
</evidence>
<dbReference type="VEuPathDB" id="FungiDB:HMPREF1120_08567"/>
<dbReference type="HOGENOM" id="CLU_1610762_0_0_1"/>
<name>H6C937_EXODN</name>
<reference evidence="2" key="1">
    <citation type="submission" date="2011-07" db="EMBL/GenBank/DDBJ databases">
        <title>The Genome Sequence of Exophiala (Wangiella) dermatitidis NIH/UT8656.</title>
        <authorList>
            <consortium name="The Broad Institute Genome Sequencing Platform"/>
            <person name="Cuomo C."/>
            <person name="Wang Z."/>
            <person name="Hunicke-Smith S."/>
            <person name="Szanislo P.J."/>
            <person name="Earl A."/>
            <person name="Young S.K."/>
            <person name="Zeng Q."/>
            <person name="Gargeya S."/>
            <person name="Fitzgerald M."/>
            <person name="Haas B."/>
            <person name="Abouelleil A."/>
            <person name="Alvarado L."/>
            <person name="Arachchi H.M."/>
            <person name="Berlin A."/>
            <person name="Brown A."/>
            <person name="Chapman S.B."/>
            <person name="Chen Z."/>
            <person name="Dunbar C."/>
            <person name="Freedman E."/>
            <person name="Gearin G."/>
            <person name="Gellesch M."/>
            <person name="Goldberg J."/>
            <person name="Griggs A."/>
            <person name="Gujja S."/>
            <person name="Heiman D."/>
            <person name="Howarth C."/>
            <person name="Larson L."/>
            <person name="Lui A."/>
            <person name="MacDonald P.J.P."/>
            <person name="Montmayeur A."/>
            <person name="Murphy C."/>
            <person name="Neiman D."/>
            <person name="Pearson M."/>
            <person name="Priest M."/>
            <person name="Roberts A."/>
            <person name="Saif S."/>
            <person name="Shea T."/>
            <person name="Shenoy N."/>
            <person name="Sisk P."/>
            <person name="Stolte C."/>
            <person name="Sykes S."/>
            <person name="Wortman J."/>
            <person name="Nusbaum C."/>
            <person name="Birren B."/>
        </authorList>
    </citation>
    <scope>NUCLEOTIDE SEQUENCE</scope>
    <source>
        <strain evidence="2">NIH/UT8656</strain>
    </source>
</reference>
<proteinExistence type="predicted"/>
<organism evidence="2 3">
    <name type="scientific">Exophiala dermatitidis (strain ATCC 34100 / CBS 525.76 / NIH/UT8656)</name>
    <name type="common">Black yeast</name>
    <name type="synonym">Wangiella dermatitidis</name>
    <dbReference type="NCBI Taxonomy" id="858893"/>
    <lineage>
        <taxon>Eukaryota</taxon>
        <taxon>Fungi</taxon>
        <taxon>Dikarya</taxon>
        <taxon>Ascomycota</taxon>
        <taxon>Pezizomycotina</taxon>
        <taxon>Eurotiomycetes</taxon>
        <taxon>Chaetothyriomycetidae</taxon>
        <taxon>Chaetothyriales</taxon>
        <taxon>Herpotrichiellaceae</taxon>
        <taxon>Exophiala</taxon>
    </lineage>
</organism>